<evidence type="ECO:0000259" key="6">
    <source>
        <dbReference type="Pfam" id="PF07687"/>
    </source>
</evidence>
<dbReference type="EMBL" id="RBZP01000038">
    <property type="protein sequence ID" value="RKQ27971.1"/>
    <property type="molecule type" value="Genomic_DNA"/>
</dbReference>
<evidence type="ECO:0000313" key="7">
    <source>
        <dbReference type="EMBL" id="RKQ27971.1"/>
    </source>
</evidence>
<dbReference type="InterPro" id="IPR036264">
    <property type="entry name" value="Bact_exopeptidase_dim_dom"/>
</dbReference>
<dbReference type="AlphaFoldDB" id="A0A494ZS92"/>
<dbReference type="Proteomes" id="UP000269301">
    <property type="component" value="Unassembled WGS sequence"/>
</dbReference>
<dbReference type="InterPro" id="IPR001261">
    <property type="entry name" value="ArgE/DapE_CS"/>
</dbReference>
<gene>
    <name evidence="7" type="ORF">D8M06_19460</name>
</gene>
<dbReference type="RefSeq" id="WP_121206224.1">
    <property type="nucleotide sequence ID" value="NZ_RBZP01000038.1"/>
</dbReference>
<dbReference type="InterPro" id="IPR002933">
    <property type="entry name" value="Peptidase_M20"/>
</dbReference>
<sequence>MDKIKKYMVKNKDRIFDDIQFIVESESPSNNKQLSDACGQRIQQLFQRHFGYMAEEIKEEIYGNHLRFEFGRGKDTILILSHFDTVWEKGDLPFRVEGDKVFGPGIYDMKGGLVQAIWALKALKELKIPLKKKVVFLCTSDEEVGSPSSRKIIEQEARNSKYALVTEPPVAGTGALKTGRKGSSRYFVEIKGIAAHSGNNHKDGISAIKQAAQLIVFLESLTDYKKGTTINVGSVKGGGKLNVVPDSATIGMNVRVTSKEEQVRIDEIIRGLRPNTPGIRLKVRGGMNRPPMIRNKGTGKLFKLAKNAAKDLNMELQEANVGGGSDANITASLGVPTLDGLGAAGDGIHAKNEHILLSEIPNRAALLCKIVSLL</sequence>
<dbReference type="InterPro" id="IPR017150">
    <property type="entry name" value="Pept_M20_glutamate_carboxypep"/>
</dbReference>
<dbReference type="InterPro" id="IPR011650">
    <property type="entry name" value="Peptidase_M20_dimer"/>
</dbReference>
<dbReference type="OrthoDB" id="9783294at2"/>
<feature type="active site" evidence="5">
    <location>
        <position position="84"/>
    </location>
</feature>
<keyword evidence="2" id="KW-0479">Metal-binding</keyword>
<proteinExistence type="predicted"/>
<dbReference type="Pfam" id="PF07687">
    <property type="entry name" value="M20_dimer"/>
    <property type="match status" value="1"/>
</dbReference>
<dbReference type="Gene3D" id="3.40.630.10">
    <property type="entry name" value="Zn peptidases"/>
    <property type="match status" value="1"/>
</dbReference>
<evidence type="ECO:0000256" key="1">
    <source>
        <dbReference type="ARBA" id="ARBA00001947"/>
    </source>
</evidence>
<reference evidence="7 8" key="1">
    <citation type="journal article" date="2016" name="Int. J. Syst. Evol. Microbiol.">
        <title>Oceanobacillus halophilus sp. nov., a novel moderately halophilic bacterium from a hypersaline lake.</title>
        <authorList>
            <person name="Amoozegar M.A."/>
            <person name="Bagheri M."/>
            <person name="Makhdoumi A."/>
            <person name="Nikou M.M."/>
            <person name="Fazeli S.A.S."/>
            <person name="Schumann P."/>
            <person name="Sproer C."/>
            <person name="Sanchez-Porro C."/>
            <person name="Ventosa A."/>
        </authorList>
    </citation>
    <scope>NUCLEOTIDE SEQUENCE [LARGE SCALE GENOMIC DNA]</scope>
    <source>
        <strain evidence="7 8">DSM 23996</strain>
    </source>
</reference>
<organism evidence="7 8">
    <name type="scientific">Oceanobacillus halophilus</name>
    <dbReference type="NCBI Taxonomy" id="930130"/>
    <lineage>
        <taxon>Bacteria</taxon>
        <taxon>Bacillati</taxon>
        <taxon>Bacillota</taxon>
        <taxon>Bacilli</taxon>
        <taxon>Bacillales</taxon>
        <taxon>Bacillaceae</taxon>
        <taxon>Oceanobacillus</taxon>
    </lineage>
</organism>
<name>A0A494ZS92_9BACI</name>
<dbReference type="GO" id="GO:0046872">
    <property type="term" value="F:metal ion binding"/>
    <property type="evidence" value="ECO:0007669"/>
    <property type="project" value="UniProtKB-KW"/>
</dbReference>
<dbReference type="PROSITE" id="PS00758">
    <property type="entry name" value="ARGE_DAPE_CPG2_1"/>
    <property type="match status" value="1"/>
</dbReference>
<dbReference type="Gene3D" id="3.30.70.360">
    <property type="match status" value="1"/>
</dbReference>
<keyword evidence="8" id="KW-1185">Reference proteome</keyword>
<evidence type="ECO:0000313" key="8">
    <source>
        <dbReference type="Proteomes" id="UP000269301"/>
    </source>
</evidence>
<comment type="caution">
    <text evidence="7">The sequence shown here is derived from an EMBL/GenBank/DDBJ whole genome shotgun (WGS) entry which is preliminary data.</text>
</comment>
<dbReference type="PIRSF" id="PIRSF037238">
    <property type="entry name" value="Carboxypeptidase_G2"/>
    <property type="match status" value="1"/>
</dbReference>
<feature type="active site" description="Proton acceptor" evidence="5">
    <location>
        <position position="142"/>
    </location>
</feature>
<dbReference type="PANTHER" id="PTHR43808">
    <property type="entry name" value="ACETYLORNITHINE DEACETYLASE"/>
    <property type="match status" value="1"/>
</dbReference>
<dbReference type="Pfam" id="PF01546">
    <property type="entry name" value="Peptidase_M20"/>
    <property type="match status" value="1"/>
</dbReference>
<evidence type="ECO:0000256" key="2">
    <source>
        <dbReference type="ARBA" id="ARBA00022723"/>
    </source>
</evidence>
<dbReference type="SUPFAM" id="SSF55031">
    <property type="entry name" value="Bacterial exopeptidase dimerisation domain"/>
    <property type="match status" value="1"/>
</dbReference>
<feature type="domain" description="Peptidase M20 dimerisation" evidence="6">
    <location>
        <begin position="178"/>
        <end position="269"/>
    </location>
</feature>
<dbReference type="CDD" id="cd03885">
    <property type="entry name" value="M20_CPDG2"/>
    <property type="match status" value="1"/>
</dbReference>
<protein>
    <submittedName>
        <fullName evidence="7">M20 family peptidase</fullName>
    </submittedName>
</protein>
<evidence type="ECO:0000256" key="5">
    <source>
        <dbReference type="PIRSR" id="PIRSR037238-1"/>
    </source>
</evidence>
<keyword evidence="4" id="KW-0862">Zinc</keyword>
<dbReference type="SUPFAM" id="SSF53187">
    <property type="entry name" value="Zn-dependent exopeptidases"/>
    <property type="match status" value="1"/>
</dbReference>
<keyword evidence="3" id="KW-0378">Hydrolase</keyword>
<evidence type="ECO:0000256" key="4">
    <source>
        <dbReference type="ARBA" id="ARBA00022833"/>
    </source>
</evidence>
<dbReference type="GO" id="GO:0016787">
    <property type="term" value="F:hydrolase activity"/>
    <property type="evidence" value="ECO:0007669"/>
    <property type="project" value="UniProtKB-KW"/>
</dbReference>
<comment type="cofactor">
    <cofactor evidence="1">
        <name>Zn(2+)</name>
        <dbReference type="ChEBI" id="CHEBI:29105"/>
    </cofactor>
</comment>
<dbReference type="InterPro" id="IPR050072">
    <property type="entry name" value="Peptidase_M20A"/>
</dbReference>
<accession>A0A494ZS92</accession>
<evidence type="ECO:0000256" key="3">
    <source>
        <dbReference type="ARBA" id="ARBA00022801"/>
    </source>
</evidence>
<dbReference type="PANTHER" id="PTHR43808:SF9">
    <property type="entry name" value="BLL0789 PROTEIN"/>
    <property type="match status" value="1"/>
</dbReference>